<dbReference type="InParanoid" id="A0A5E4FLM2"/>
<dbReference type="Gramene" id="VVA28765">
    <property type="protein sequence ID" value="VVA28765"/>
    <property type="gene ID" value="Prudul26B027097"/>
</dbReference>
<reference evidence="2" key="1">
    <citation type="journal article" date="2020" name="Plant J.">
        <title>Transposons played a major role in the diversification between the closely related almond and peach genomes: results from the almond genome sequence.</title>
        <authorList>
            <person name="Alioto T."/>
            <person name="Alexiou K.G."/>
            <person name="Bardil A."/>
            <person name="Barteri F."/>
            <person name="Castanera R."/>
            <person name="Cruz F."/>
            <person name="Dhingra A."/>
            <person name="Duval H."/>
            <person name="Fernandez I Marti A."/>
            <person name="Frias L."/>
            <person name="Galan B."/>
            <person name="Garcia J.L."/>
            <person name="Howad W."/>
            <person name="Gomez-Garrido J."/>
            <person name="Gut M."/>
            <person name="Julca I."/>
            <person name="Morata J."/>
            <person name="Puigdomenech P."/>
            <person name="Ribeca P."/>
            <person name="Rubio Cabetas M.J."/>
            <person name="Vlasova A."/>
            <person name="Wirthensohn M."/>
            <person name="Garcia-Mas J."/>
            <person name="Gabaldon T."/>
            <person name="Casacuberta J.M."/>
            <person name="Arus P."/>
        </authorList>
    </citation>
    <scope>NUCLEOTIDE SEQUENCE [LARGE SCALE GENOMIC DNA]</scope>
    <source>
        <strain evidence="2">cv. Texas</strain>
    </source>
</reference>
<dbReference type="Proteomes" id="UP000327085">
    <property type="component" value="Chromosome 4"/>
</dbReference>
<organism evidence="1 2">
    <name type="scientific">Prunus dulcis</name>
    <name type="common">Almond</name>
    <name type="synonym">Amygdalus dulcis</name>
    <dbReference type="NCBI Taxonomy" id="3755"/>
    <lineage>
        <taxon>Eukaryota</taxon>
        <taxon>Viridiplantae</taxon>
        <taxon>Streptophyta</taxon>
        <taxon>Embryophyta</taxon>
        <taxon>Tracheophyta</taxon>
        <taxon>Spermatophyta</taxon>
        <taxon>Magnoliopsida</taxon>
        <taxon>eudicotyledons</taxon>
        <taxon>Gunneridae</taxon>
        <taxon>Pentapetalae</taxon>
        <taxon>rosids</taxon>
        <taxon>fabids</taxon>
        <taxon>Rosales</taxon>
        <taxon>Rosaceae</taxon>
        <taxon>Amygdaloideae</taxon>
        <taxon>Amygdaleae</taxon>
        <taxon>Prunus</taxon>
    </lineage>
</organism>
<sequence>MVTKQSWRLRENPSSLVARILKARYFPHANFLDAMLGSSPSLDKWIPKPITFRPLLNKGLNGEAMVADLIMPSRKWDLQLLEQALCAEDCEVVSSISLGTVAQLDKYWFFTRMGNIQSNLAIMWLRGNVRKCVVLVLVFPILGPNM</sequence>
<evidence type="ECO:0000313" key="2">
    <source>
        <dbReference type="Proteomes" id="UP000327085"/>
    </source>
</evidence>
<accession>A0A5E4FLM2</accession>
<protein>
    <submittedName>
        <fullName evidence="1">PREDICTED: reverse mRNAase</fullName>
    </submittedName>
</protein>
<dbReference type="EMBL" id="CABIKO010000149">
    <property type="protein sequence ID" value="VVA28765.1"/>
    <property type="molecule type" value="Genomic_DNA"/>
</dbReference>
<proteinExistence type="predicted"/>
<evidence type="ECO:0000313" key="1">
    <source>
        <dbReference type="EMBL" id="VVA28765.1"/>
    </source>
</evidence>
<name>A0A5E4FLM2_PRUDU</name>
<dbReference type="AlphaFoldDB" id="A0A5E4FLM2"/>
<gene>
    <name evidence="1" type="ORF">ALMOND_2B027097</name>
</gene>